<proteinExistence type="predicted"/>
<dbReference type="RefSeq" id="WP_133475849.1">
    <property type="nucleotide sequence ID" value="NZ_SNWP01000017.1"/>
</dbReference>
<accession>A0A4V3C3U0</accession>
<dbReference type="EMBL" id="SNWP01000017">
    <property type="protein sequence ID" value="TDO23378.1"/>
    <property type="molecule type" value="Genomic_DNA"/>
</dbReference>
<dbReference type="Proteomes" id="UP000295741">
    <property type="component" value="Unassembled WGS sequence"/>
</dbReference>
<dbReference type="AlphaFoldDB" id="A0A4V3C3U0"/>
<evidence type="ECO:0008006" key="3">
    <source>
        <dbReference type="Google" id="ProtNLM"/>
    </source>
</evidence>
<protein>
    <recommendedName>
        <fullName evidence="3">DNA polymerase III psi subunit</fullName>
    </recommendedName>
</protein>
<comment type="caution">
    <text evidence="1">The sequence shown here is derived from an EMBL/GenBank/DDBJ whole genome shotgun (WGS) entry which is preliminary data.</text>
</comment>
<reference evidence="1 2" key="1">
    <citation type="submission" date="2019-03" db="EMBL/GenBank/DDBJ databases">
        <title>Genomic Encyclopedia of Archaeal and Bacterial Type Strains, Phase II (KMG-II): from individual species to whole genera.</title>
        <authorList>
            <person name="Goeker M."/>
        </authorList>
    </citation>
    <scope>NUCLEOTIDE SEQUENCE [LARGE SCALE GENOMIC DNA]</scope>
    <source>
        <strain evidence="1 2">DSM 28323</strain>
    </source>
</reference>
<sequence length="176" mass="19819">MNNLSNQLPDFVLCDLYKAQLVVIGEPIPEGNLPKKKQVETAVRTDFLGDNKKNISILVKDEQAVYLNDTSLQFLSAILAACKLNLGDVAIVNFYTNPSDFSNIKSRLKPNFLIVFDIKPSALQLPFDLPNYQVQAYDQCSMLFAPSLDLLTNDSREAKLEKSKLWLSLKNMFNLS</sequence>
<evidence type="ECO:0000313" key="1">
    <source>
        <dbReference type="EMBL" id="TDO23378.1"/>
    </source>
</evidence>
<evidence type="ECO:0000313" key="2">
    <source>
        <dbReference type="Proteomes" id="UP000295741"/>
    </source>
</evidence>
<name>A0A4V3C3U0_9BACT</name>
<gene>
    <name evidence="1" type="ORF">BC659_3383</name>
</gene>
<dbReference type="OrthoDB" id="824384at2"/>
<keyword evidence="2" id="KW-1185">Reference proteome</keyword>
<organism evidence="1 2">
    <name type="scientific">Sediminibacterium goheungense</name>
    <dbReference type="NCBI Taxonomy" id="1086393"/>
    <lineage>
        <taxon>Bacteria</taxon>
        <taxon>Pseudomonadati</taxon>
        <taxon>Bacteroidota</taxon>
        <taxon>Chitinophagia</taxon>
        <taxon>Chitinophagales</taxon>
        <taxon>Chitinophagaceae</taxon>
        <taxon>Sediminibacterium</taxon>
    </lineage>
</organism>